<dbReference type="AlphaFoldDB" id="A0A0M0I1H4"/>
<dbReference type="PATRIC" id="fig|171383.3.peg.1698"/>
<dbReference type="OrthoDB" id="6313323at2"/>
<dbReference type="Proteomes" id="UP000037530">
    <property type="component" value="Unassembled WGS sequence"/>
</dbReference>
<dbReference type="RefSeq" id="WP_053408641.1">
    <property type="nucleotide sequence ID" value="NZ_DAIPHI010000095.1"/>
</dbReference>
<name>A0A0M0I1H4_9VIBR</name>
<evidence type="ECO:0000256" key="1">
    <source>
        <dbReference type="SAM" id="SignalP"/>
    </source>
</evidence>
<proteinExistence type="predicted"/>
<feature type="signal peptide" evidence="1">
    <location>
        <begin position="1"/>
        <end position="25"/>
    </location>
</feature>
<gene>
    <name evidence="2" type="ORF">AKJ31_08275</name>
</gene>
<feature type="chain" id="PRO_5005600498" evidence="1">
    <location>
        <begin position="26"/>
        <end position="291"/>
    </location>
</feature>
<keyword evidence="1" id="KW-0732">Signal</keyword>
<organism evidence="2 3">
    <name type="scientific">Vibrio hepatarius</name>
    <dbReference type="NCBI Taxonomy" id="171383"/>
    <lineage>
        <taxon>Bacteria</taxon>
        <taxon>Pseudomonadati</taxon>
        <taxon>Pseudomonadota</taxon>
        <taxon>Gammaproteobacteria</taxon>
        <taxon>Vibrionales</taxon>
        <taxon>Vibrionaceae</taxon>
        <taxon>Vibrio</taxon>
        <taxon>Vibrio oreintalis group</taxon>
    </lineage>
</organism>
<protein>
    <submittedName>
        <fullName evidence="2">Uncharacterized protein</fullName>
    </submittedName>
</protein>
<keyword evidence="3" id="KW-1185">Reference proteome</keyword>
<reference evidence="3" key="1">
    <citation type="submission" date="2015-08" db="EMBL/GenBank/DDBJ databases">
        <title>Vibrio galatheae sp. nov., a novel member of the Vibrionaceae family isolated from the Solomon Islands.</title>
        <authorList>
            <person name="Giubergia S."/>
            <person name="Machado H."/>
            <person name="Mateiu R.V."/>
            <person name="Gram L."/>
        </authorList>
    </citation>
    <scope>NUCLEOTIDE SEQUENCE [LARGE SCALE GENOMIC DNA]</scope>
    <source>
        <strain evidence="3">DSM 19134</strain>
    </source>
</reference>
<accession>A0A0M0I1H4</accession>
<evidence type="ECO:0000313" key="2">
    <source>
        <dbReference type="EMBL" id="KOO08166.1"/>
    </source>
</evidence>
<comment type="caution">
    <text evidence="2">The sequence shown here is derived from an EMBL/GenBank/DDBJ whole genome shotgun (WGS) entry which is preliminary data.</text>
</comment>
<evidence type="ECO:0000313" key="3">
    <source>
        <dbReference type="Proteomes" id="UP000037530"/>
    </source>
</evidence>
<sequence>MWINSLTRYRLLLLPVSLTSFFSYSACTVTYLTIEPISASRSYNVFESGTNALVQNYRLKSDVIGEGCEIEVELSVENELNHLVSDSLQNLIFDWHSSNGYQRSGRWYTKLSSTEPDATFQLNYPSQQRIDAGSYFGRLQATIGDPDLNVKQASLDVSVSVPPTAKIQFYGLSQNHYDLDLGVLTTNKTIGYAPKLWIESNSGYRVSVESLNRGSLRHQSEDIRWDIGYRMYLDSQQIEITSPIAYWRSSQSTFGRPVSMEFVVGDVVDKPAGQYRDTLQISIEPELTALP</sequence>
<dbReference type="STRING" id="171383.AKJ31_08275"/>
<dbReference type="EMBL" id="LHPI01000005">
    <property type="protein sequence ID" value="KOO08166.1"/>
    <property type="molecule type" value="Genomic_DNA"/>
</dbReference>